<evidence type="ECO:0000313" key="2">
    <source>
        <dbReference type="Proteomes" id="UP001529235"/>
    </source>
</evidence>
<dbReference type="Gene3D" id="3.40.30.10">
    <property type="entry name" value="Glutaredoxin"/>
    <property type="match status" value="1"/>
</dbReference>
<dbReference type="SUPFAM" id="SSF52833">
    <property type="entry name" value="Thioredoxin-like"/>
    <property type="match status" value="1"/>
</dbReference>
<organism evidence="1 2">
    <name type="scientific">Ignisphaera cupida</name>
    <dbReference type="NCBI Taxonomy" id="3050454"/>
    <lineage>
        <taxon>Archaea</taxon>
        <taxon>Thermoproteota</taxon>
        <taxon>Thermoprotei</taxon>
        <taxon>Desulfurococcales</taxon>
        <taxon>Desulfurococcaceae</taxon>
        <taxon>Ignisphaera</taxon>
    </lineage>
</organism>
<sequence>MSKDLFFKRLDSSSPHGIYFYDDRIGMWKLLRSDGGAFEPFEKGVYVIYFDNAKCSACRRYDEIWYPFVDKWIKEKDKGFKFVIVFCDWFARECRSSAAAETFKKFDVHASPTTIVLYVDNNNTVKYQEKYEGVMYEFELKLILEKFEERALKAMKGEKVSPPISKESGKSLEDLIMQILKALTLGEKKD</sequence>
<evidence type="ECO:0008006" key="3">
    <source>
        <dbReference type="Google" id="ProtNLM"/>
    </source>
</evidence>
<protein>
    <recommendedName>
        <fullName evidence="3">Thioredoxin</fullName>
    </recommendedName>
</protein>
<dbReference type="RefSeq" id="WP_285273355.1">
    <property type="nucleotide sequence ID" value="NZ_JASNVW010000001.1"/>
</dbReference>
<gene>
    <name evidence="1" type="ORF">QPL79_03310</name>
</gene>
<accession>A0ABD4Z7V4</accession>
<dbReference type="InterPro" id="IPR036249">
    <property type="entry name" value="Thioredoxin-like_sf"/>
</dbReference>
<dbReference type="Proteomes" id="UP001529235">
    <property type="component" value="Unassembled WGS sequence"/>
</dbReference>
<dbReference type="EMBL" id="JASNVW010000001">
    <property type="protein sequence ID" value="MDK6028390.1"/>
    <property type="molecule type" value="Genomic_DNA"/>
</dbReference>
<evidence type="ECO:0000313" key="1">
    <source>
        <dbReference type="EMBL" id="MDK6028390.1"/>
    </source>
</evidence>
<name>A0ABD4Z7V4_9CREN</name>
<proteinExistence type="predicted"/>
<reference evidence="1 2" key="1">
    <citation type="submission" date="2023-05" db="EMBL/GenBank/DDBJ databases">
        <title>A new hyperthermophilic archaea 'Ignisphaera cupida' sp. nov. and description of the family 'Ignisphaeraceae' fam. nov.</title>
        <authorList>
            <person name="Podosokorskaya O.A."/>
            <person name="Elcheninov A.G."/>
            <person name="Klukina A."/>
            <person name="Merkel A.Y."/>
        </authorList>
    </citation>
    <scope>NUCLEOTIDE SEQUENCE [LARGE SCALE GENOMIC DNA]</scope>
    <source>
        <strain evidence="1 2">4213-co</strain>
    </source>
</reference>
<dbReference type="AlphaFoldDB" id="A0ABD4Z7V4"/>
<comment type="caution">
    <text evidence="1">The sequence shown here is derived from an EMBL/GenBank/DDBJ whole genome shotgun (WGS) entry which is preliminary data.</text>
</comment>
<keyword evidence="2" id="KW-1185">Reference proteome</keyword>